<dbReference type="AlphaFoldDB" id="A0A6L8WAA6"/>
<name>A0A6L8WAA6_9PROT</name>
<proteinExistence type="predicted"/>
<dbReference type="Proteomes" id="UP000476030">
    <property type="component" value="Unassembled WGS sequence"/>
</dbReference>
<keyword evidence="2" id="KW-0503">Monooxygenase</keyword>
<organism evidence="2 3">
    <name type="scientific">Sneathiella litorea</name>
    <dbReference type="NCBI Taxonomy" id="2606216"/>
    <lineage>
        <taxon>Bacteria</taxon>
        <taxon>Pseudomonadati</taxon>
        <taxon>Pseudomonadota</taxon>
        <taxon>Alphaproteobacteria</taxon>
        <taxon>Sneathiellales</taxon>
        <taxon>Sneathiellaceae</taxon>
        <taxon>Sneathiella</taxon>
    </lineage>
</organism>
<keyword evidence="2" id="KW-0560">Oxidoreductase</keyword>
<evidence type="ECO:0000313" key="3">
    <source>
        <dbReference type="Proteomes" id="UP000476030"/>
    </source>
</evidence>
<comment type="caution">
    <text evidence="2">The sequence shown here is derived from an EMBL/GenBank/DDBJ whole genome shotgun (WGS) entry which is preliminary data.</text>
</comment>
<dbReference type="InterPro" id="IPR007138">
    <property type="entry name" value="ABM_dom"/>
</dbReference>
<dbReference type="Pfam" id="PF03992">
    <property type="entry name" value="ABM"/>
    <property type="match status" value="1"/>
</dbReference>
<sequence>MSGHVYWIFELEIKDGKHEDFEKLMHEMVAATKADEPGALNYEWSVSEDNKTCHILERFESSDATLIHMGNFGSKFAARFMSVLTPQKVTVYGDPSEKVLKGLSQLGAVRMPSIGGFSR</sequence>
<evidence type="ECO:0000313" key="2">
    <source>
        <dbReference type="EMBL" id="MZR32126.1"/>
    </source>
</evidence>
<accession>A0A6L8WAA6</accession>
<feature type="domain" description="ABM" evidence="1">
    <location>
        <begin position="7"/>
        <end position="70"/>
    </location>
</feature>
<dbReference type="GO" id="GO:0004497">
    <property type="term" value="F:monooxygenase activity"/>
    <property type="evidence" value="ECO:0007669"/>
    <property type="project" value="UniProtKB-KW"/>
</dbReference>
<dbReference type="EMBL" id="WTUW01000009">
    <property type="protein sequence ID" value="MZR32126.1"/>
    <property type="molecule type" value="Genomic_DNA"/>
</dbReference>
<dbReference type="RefSeq" id="WP_161316697.1">
    <property type="nucleotide sequence ID" value="NZ_WTUW01000009.1"/>
</dbReference>
<dbReference type="SUPFAM" id="SSF54909">
    <property type="entry name" value="Dimeric alpha+beta barrel"/>
    <property type="match status" value="1"/>
</dbReference>
<keyword evidence="3" id="KW-1185">Reference proteome</keyword>
<dbReference type="InterPro" id="IPR011008">
    <property type="entry name" value="Dimeric_a/b-barrel"/>
</dbReference>
<gene>
    <name evidence="2" type="ORF">GQE98_15920</name>
</gene>
<dbReference type="Gene3D" id="3.30.70.100">
    <property type="match status" value="1"/>
</dbReference>
<evidence type="ECO:0000259" key="1">
    <source>
        <dbReference type="Pfam" id="PF03992"/>
    </source>
</evidence>
<protein>
    <submittedName>
        <fullName evidence="2">Antibiotic biosynthesis monooxygenase</fullName>
    </submittedName>
</protein>
<reference evidence="2 3" key="1">
    <citation type="submission" date="2019-12" db="EMBL/GenBank/DDBJ databases">
        <title>Snethiella sp. nov. sp. isolated from sea sand.</title>
        <authorList>
            <person name="Kim J."/>
            <person name="Jeong S.E."/>
            <person name="Jung H.S."/>
            <person name="Jeon C.O."/>
        </authorList>
    </citation>
    <scope>NUCLEOTIDE SEQUENCE [LARGE SCALE GENOMIC DNA]</scope>
    <source>
        <strain evidence="2 3">DP05</strain>
    </source>
</reference>